<proteinExistence type="predicted"/>
<dbReference type="EMBL" id="UYYB01094679">
    <property type="protein sequence ID" value="VDM74838.1"/>
    <property type="molecule type" value="Genomic_DNA"/>
</dbReference>
<name>A0A3P7L6Q9_STRVU</name>
<evidence type="ECO:0000313" key="2">
    <source>
        <dbReference type="Proteomes" id="UP000270094"/>
    </source>
</evidence>
<organism evidence="1 2">
    <name type="scientific">Strongylus vulgaris</name>
    <name type="common">Blood worm</name>
    <dbReference type="NCBI Taxonomy" id="40348"/>
    <lineage>
        <taxon>Eukaryota</taxon>
        <taxon>Metazoa</taxon>
        <taxon>Ecdysozoa</taxon>
        <taxon>Nematoda</taxon>
        <taxon>Chromadorea</taxon>
        <taxon>Rhabditida</taxon>
        <taxon>Rhabditina</taxon>
        <taxon>Rhabditomorpha</taxon>
        <taxon>Strongyloidea</taxon>
        <taxon>Strongylidae</taxon>
        <taxon>Strongylus</taxon>
    </lineage>
</organism>
<accession>A0A3P7L6Q9</accession>
<gene>
    <name evidence="1" type="ORF">SVUK_LOCUS9836</name>
</gene>
<sequence length="85" mass="9163">MILLVLSQIIVTYAQQSSYDENVARNIMMPLSAAAYASDPQPCLRTIDAAATMVLNITVDCGATNTCSGYIAFLPFRNAIAIGFR</sequence>
<dbReference type="PANTHER" id="PTHR45908">
    <property type="entry name" value="PROTEIN CBG11750-RELATED"/>
    <property type="match status" value="1"/>
</dbReference>
<dbReference type="AlphaFoldDB" id="A0A3P7L6Q9"/>
<dbReference type="OrthoDB" id="5866690at2759"/>
<protein>
    <submittedName>
        <fullName evidence="1">Uncharacterized protein</fullName>
    </submittedName>
</protein>
<dbReference type="Proteomes" id="UP000270094">
    <property type="component" value="Unassembled WGS sequence"/>
</dbReference>
<evidence type="ECO:0000313" key="1">
    <source>
        <dbReference type="EMBL" id="VDM74838.1"/>
    </source>
</evidence>
<reference evidence="1 2" key="1">
    <citation type="submission" date="2018-11" db="EMBL/GenBank/DDBJ databases">
        <authorList>
            <consortium name="Pathogen Informatics"/>
        </authorList>
    </citation>
    <scope>NUCLEOTIDE SEQUENCE [LARGE SCALE GENOMIC DNA]</scope>
</reference>
<keyword evidence="2" id="KW-1185">Reference proteome</keyword>